<organism evidence="2">
    <name type="scientific">marine sediment metagenome</name>
    <dbReference type="NCBI Taxonomy" id="412755"/>
    <lineage>
        <taxon>unclassified sequences</taxon>
        <taxon>metagenomes</taxon>
        <taxon>ecological metagenomes</taxon>
    </lineage>
</organism>
<proteinExistence type="predicted"/>
<dbReference type="AlphaFoldDB" id="X0ZLI4"/>
<name>X0ZLI4_9ZZZZ</name>
<sequence length="51" mass="5768">MSKKPKPQRQGKYTYRVTLENGRVVITTASNPSQAQANVAREHSQRIARVD</sequence>
<reference evidence="2" key="1">
    <citation type="journal article" date="2014" name="Front. Microbiol.">
        <title>High frequency of phylogenetically diverse reductive dehalogenase-homologous genes in deep subseafloor sedimentary metagenomes.</title>
        <authorList>
            <person name="Kawai M."/>
            <person name="Futagami T."/>
            <person name="Toyoda A."/>
            <person name="Takaki Y."/>
            <person name="Nishi S."/>
            <person name="Hori S."/>
            <person name="Arai W."/>
            <person name="Tsubouchi T."/>
            <person name="Morono Y."/>
            <person name="Uchiyama I."/>
            <person name="Ito T."/>
            <person name="Fujiyama A."/>
            <person name="Inagaki F."/>
            <person name="Takami H."/>
        </authorList>
    </citation>
    <scope>NUCLEOTIDE SEQUENCE</scope>
    <source>
        <strain evidence="2">Expedition CK06-06</strain>
    </source>
</reference>
<protein>
    <submittedName>
        <fullName evidence="2">Uncharacterized protein</fullName>
    </submittedName>
</protein>
<gene>
    <name evidence="2" type="ORF">S01H1_77145</name>
</gene>
<evidence type="ECO:0000313" key="2">
    <source>
        <dbReference type="EMBL" id="GAG49116.1"/>
    </source>
</evidence>
<evidence type="ECO:0000256" key="1">
    <source>
        <dbReference type="SAM" id="MobiDB-lite"/>
    </source>
</evidence>
<comment type="caution">
    <text evidence="2">The sequence shown here is derived from an EMBL/GenBank/DDBJ whole genome shotgun (WGS) entry which is preliminary data.</text>
</comment>
<feature type="compositionally biased region" description="Basic and acidic residues" evidence="1">
    <location>
        <begin position="40"/>
        <end position="51"/>
    </location>
</feature>
<feature type="region of interest" description="Disordered" evidence="1">
    <location>
        <begin position="31"/>
        <end position="51"/>
    </location>
</feature>
<dbReference type="EMBL" id="BARS01051831">
    <property type="protein sequence ID" value="GAG49116.1"/>
    <property type="molecule type" value="Genomic_DNA"/>
</dbReference>
<accession>X0ZLI4</accession>